<evidence type="ECO:0000256" key="4">
    <source>
        <dbReference type="ARBA" id="ARBA00023015"/>
    </source>
</evidence>
<reference evidence="9" key="1">
    <citation type="submission" date="2023-07" db="EMBL/GenBank/DDBJ databases">
        <title>Genomic Encyclopedia of Type Strains, Phase IV (KMG-IV): sequencing the most valuable type-strain genomes for metagenomic binning, comparative biology and taxonomic classification.</title>
        <authorList>
            <person name="Goeker M."/>
        </authorList>
    </citation>
    <scope>NUCLEOTIDE SEQUENCE</scope>
    <source>
        <strain evidence="9">DSM 24202</strain>
    </source>
</reference>
<dbReference type="GO" id="GO:0005737">
    <property type="term" value="C:cytoplasm"/>
    <property type="evidence" value="ECO:0007669"/>
    <property type="project" value="UniProtKB-UniRule"/>
</dbReference>
<dbReference type="InterPro" id="IPR038619">
    <property type="entry name" value="MraZ_sf"/>
</dbReference>
<dbReference type="GO" id="GO:0003700">
    <property type="term" value="F:DNA-binding transcription factor activity"/>
    <property type="evidence" value="ECO:0007669"/>
    <property type="project" value="UniProtKB-UniRule"/>
</dbReference>
<organism evidence="9 10">
    <name type="scientific">Oligosphaera ethanolica</name>
    <dbReference type="NCBI Taxonomy" id="760260"/>
    <lineage>
        <taxon>Bacteria</taxon>
        <taxon>Pseudomonadati</taxon>
        <taxon>Lentisphaerota</taxon>
        <taxon>Oligosphaeria</taxon>
        <taxon>Oligosphaerales</taxon>
        <taxon>Oligosphaeraceae</taxon>
        <taxon>Oligosphaera</taxon>
    </lineage>
</organism>
<dbReference type="PANTHER" id="PTHR34701">
    <property type="entry name" value="TRANSCRIPTIONAL REGULATOR MRAZ"/>
    <property type="match status" value="1"/>
</dbReference>
<evidence type="ECO:0000256" key="2">
    <source>
        <dbReference type="ARBA" id="ARBA00022490"/>
    </source>
</evidence>
<dbReference type="Pfam" id="PF02381">
    <property type="entry name" value="MraZ"/>
    <property type="match status" value="1"/>
</dbReference>
<evidence type="ECO:0000259" key="8">
    <source>
        <dbReference type="PROSITE" id="PS51740"/>
    </source>
</evidence>
<comment type="caution">
    <text evidence="9">The sequence shown here is derived from an EMBL/GenBank/DDBJ whole genome shotgun (WGS) entry which is preliminary data.</text>
</comment>
<proteinExistence type="inferred from homology"/>
<evidence type="ECO:0000313" key="10">
    <source>
        <dbReference type="Proteomes" id="UP001238163"/>
    </source>
</evidence>
<dbReference type="HAMAP" id="MF_01008">
    <property type="entry name" value="MraZ"/>
    <property type="match status" value="1"/>
</dbReference>
<name>A0AAE3VG89_9BACT</name>
<protein>
    <recommendedName>
        <fullName evidence="1 7">Transcriptional regulator MraZ</fullName>
    </recommendedName>
</protein>
<dbReference type="RefSeq" id="WP_307261361.1">
    <property type="nucleotide sequence ID" value="NZ_JAUSVL010000001.1"/>
</dbReference>
<dbReference type="PANTHER" id="PTHR34701:SF1">
    <property type="entry name" value="TRANSCRIPTIONAL REGULATOR MRAZ"/>
    <property type="match status" value="1"/>
</dbReference>
<evidence type="ECO:0000256" key="6">
    <source>
        <dbReference type="ARBA" id="ARBA00023163"/>
    </source>
</evidence>
<dbReference type="SUPFAM" id="SSF89447">
    <property type="entry name" value="AbrB/MazE/MraZ-like"/>
    <property type="match status" value="1"/>
</dbReference>
<dbReference type="Proteomes" id="UP001238163">
    <property type="component" value="Unassembled WGS sequence"/>
</dbReference>
<dbReference type="GO" id="GO:2000143">
    <property type="term" value="P:negative regulation of DNA-templated transcription initiation"/>
    <property type="evidence" value="ECO:0007669"/>
    <property type="project" value="TreeGrafter"/>
</dbReference>
<dbReference type="EMBL" id="JAUSVL010000001">
    <property type="protein sequence ID" value="MDQ0289923.1"/>
    <property type="molecule type" value="Genomic_DNA"/>
</dbReference>
<feature type="domain" description="SpoVT-AbrB" evidence="8">
    <location>
        <begin position="85"/>
        <end position="130"/>
    </location>
</feature>
<comment type="subcellular location">
    <subcellularLocation>
        <location evidence="7">Cytoplasm</location>
        <location evidence="7">Nucleoid</location>
    </subcellularLocation>
</comment>
<dbReference type="GO" id="GO:0000976">
    <property type="term" value="F:transcription cis-regulatory region binding"/>
    <property type="evidence" value="ECO:0007669"/>
    <property type="project" value="TreeGrafter"/>
</dbReference>
<dbReference type="InterPro" id="IPR003444">
    <property type="entry name" value="MraZ"/>
</dbReference>
<dbReference type="AlphaFoldDB" id="A0AAE3VG89"/>
<keyword evidence="5 7" id="KW-0238">DNA-binding</keyword>
<keyword evidence="10" id="KW-1185">Reference proteome</keyword>
<dbReference type="Gene3D" id="3.40.1550.20">
    <property type="entry name" value="Transcriptional regulator MraZ domain"/>
    <property type="match status" value="1"/>
</dbReference>
<dbReference type="InterPro" id="IPR037914">
    <property type="entry name" value="SpoVT-AbrB_sf"/>
</dbReference>
<evidence type="ECO:0000256" key="1">
    <source>
        <dbReference type="ARBA" id="ARBA00013860"/>
    </source>
</evidence>
<gene>
    <name evidence="7" type="primary">mraZ</name>
    <name evidence="9" type="ORF">J3R75_002030</name>
</gene>
<evidence type="ECO:0000256" key="5">
    <source>
        <dbReference type="ARBA" id="ARBA00023125"/>
    </source>
</evidence>
<evidence type="ECO:0000256" key="7">
    <source>
        <dbReference type="HAMAP-Rule" id="MF_01008"/>
    </source>
</evidence>
<dbReference type="GO" id="GO:0009295">
    <property type="term" value="C:nucleoid"/>
    <property type="evidence" value="ECO:0007669"/>
    <property type="project" value="UniProtKB-SubCell"/>
</dbReference>
<dbReference type="CDD" id="cd16321">
    <property type="entry name" value="MraZ_C"/>
    <property type="match status" value="1"/>
</dbReference>
<dbReference type="InterPro" id="IPR020603">
    <property type="entry name" value="MraZ_dom"/>
</dbReference>
<comment type="similarity">
    <text evidence="7">Belongs to the MraZ family.</text>
</comment>
<keyword evidence="2 7" id="KW-0963">Cytoplasm</keyword>
<dbReference type="InterPro" id="IPR007159">
    <property type="entry name" value="SpoVT-AbrB_dom"/>
</dbReference>
<dbReference type="PROSITE" id="PS51740">
    <property type="entry name" value="SPOVT_ABRB"/>
    <property type="match status" value="1"/>
</dbReference>
<dbReference type="InterPro" id="IPR035644">
    <property type="entry name" value="MraZ_C"/>
</dbReference>
<comment type="subunit">
    <text evidence="7">Forms oligomers.</text>
</comment>
<keyword evidence="4 7" id="KW-0805">Transcription regulation</keyword>
<accession>A0AAE3VG89</accession>
<keyword evidence="6 7" id="KW-0804">Transcription</keyword>
<keyword evidence="3" id="KW-0677">Repeat</keyword>
<sequence>MQFCFQGKCVLDANSRLKLPPLLLMDLSASNNSGRVMLYCLPEGCLGIFPMSEWENLRRLGSNDTDDVLNDAALRRQHRRIGSLSQSEVISNQGRITIPVMFRDLLGLVAGSDVMLVGAEKWVELWSIKAWEQEQQIIAEHEKKRVAADMDADLKSPQPG</sequence>
<evidence type="ECO:0000313" key="9">
    <source>
        <dbReference type="EMBL" id="MDQ0289923.1"/>
    </source>
</evidence>
<evidence type="ECO:0000256" key="3">
    <source>
        <dbReference type="ARBA" id="ARBA00022737"/>
    </source>
</evidence>